<protein>
    <submittedName>
        <fullName evidence="1">Uncharacterized protein</fullName>
    </submittedName>
</protein>
<name>A0ACB8BQM8_9AGAM</name>
<evidence type="ECO:0000313" key="1">
    <source>
        <dbReference type="EMBL" id="KAH7927791.1"/>
    </source>
</evidence>
<proteinExistence type="predicted"/>
<comment type="caution">
    <text evidence="1">The sequence shown here is derived from an EMBL/GenBank/DDBJ whole genome shotgun (WGS) entry which is preliminary data.</text>
</comment>
<dbReference type="Proteomes" id="UP000790709">
    <property type="component" value="Unassembled WGS sequence"/>
</dbReference>
<dbReference type="EMBL" id="MU266361">
    <property type="protein sequence ID" value="KAH7927791.1"/>
    <property type="molecule type" value="Genomic_DNA"/>
</dbReference>
<reference evidence="1" key="1">
    <citation type="journal article" date="2021" name="New Phytol.">
        <title>Evolutionary innovations through gain and loss of genes in the ectomycorrhizal Boletales.</title>
        <authorList>
            <person name="Wu G."/>
            <person name="Miyauchi S."/>
            <person name="Morin E."/>
            <person name="Kuo A."/>
            <person name="Drula E."/>
            <person name="Varga T."/>
            <person name="Kohler A."/>
            <person name="Feng B."/>
            <person name="Cao Y."/>
            <person name="Lipzen A."/>
            <person name="Daum C."/>
            <person name="Hundley H."/>
            <person name="Pangilinan J."/>
            <person name="Johnson J."/>
            <person name="Barry K."/>
            <person name="LaButti K."/>
            <person name="Ng V."/>
            <person name="Ahrendt S."/>
            <person name="Min B."/>
            <person name="Choi I.G."/>
            <person name="Park H."/>
            <person name="Plett J.M."/>
            <person name="Magnuson J."/>
            <person name="Spatafora J.W."/>
            <person name="Nagy L.G."/>
            <person name="Henrissat B."/>
            <person name="Grigoriev I.V."/>
            <person name="Yang Z.L."/>
            <person name="Xu J."/>
            <person name="Martin F.M."/>
        </authorList>
    </citation>
    <scope>NUCLEOTIDE SEQUENCE</scope>
    <source>
        <strain evidence="1">KUC20120723A-06</strain>
    </source>
</reference>
<evidence type="ECO:0000313" key="2">
    <source>
        <dbReference type="Proteomes" id="UP000790709"/>
    </source>
</evidence>
<organism evidence="1 2">
    <name type="scientific">Leucogyrophana mollusca</name>
    <dbReference type="NCBI Taxonomy" id="85980"/>
    <lineage>
        <taxon>Eukaryota</taxon>
        <taxon>Fungi</taxon>
        <taxon>Dikarya</taxon>
        <taxon>Basidiomycota</taxon>
        <taxon>Agaricomycotina</taxon>
        <taxon>Agaricomycetes</taxon>
        <taxon>Agaricomycetidae</taxon>
        <taxon>Boletales</taxon>
        <taxon>Boletales incertae sedis</taxon>
        <taxon>Leucogyrophana</taxon>
    </lineage>
</organism>
<sequence>MSHKELEAGLYMITSPCLHGGSFIGRDLNEDRSLGPKKVVVLPVGVEAPKWIVEPMGKGRYKLKVGGAITCEMKQELYAMLIGLEGEEWMIKYRDYHDAYTIEKANEKAGWLVPDMKPFTQIAVRPLQSQPSAPPKFPDSELWKFIRIDRD</sequence>
<gene>
    <name evidence="1" type="ORF">BV22DRAFT_1127107</name>
</gene>
<accession>A0ACB8BQM8</accession>
<keyword evidence="2" id="KW-1185">Reference proteome</keyword>